<keyword evidence="2" id="KW-1185">Reference proteome</keyword>
<feature type="non-terminal residue" evidence="1">
    <location>
        <position position="398"/>
    </location>
</feature>
<evidence type="ECO:0000313" key="1">
    <source>
        <dbReference type="EMBL" id="CAG8554201.1"/>
    </source>
</evidence>
<reference evidence="1" key="1">
    <citation type="submission" date="2021-06" db="EMBL/GenBank/DDBJ databases">
        <authorList>
            <person name="Kallberg Y."/>
            <person name="Tangrot J."/>
            <person name="Rosling A."/>
        </authorList>
    </citation>
    <scope>NUCLEOTIDE SEQUENCE</scope>
    <source>
        <strain evidence="1">AU212A</strain>
    </source>
</reference>
<dbReference type="Proteomes" id="UP000789860">
    <property type="component" value="Unassembled WGS sequence"/>
</dbReference>
<organism evidence="1 2">
    <name type="scientific">Scutellospora calospora</name>
    <dbReference type="NCBI Taxonomy" id="85575"/>
    <lineage>
        <taxon>Eukaryota</taxon>
        <taxon>Fungi</taxon>
        <taxon>Fungi incertae sedis</taxon>
        <taxon>Mucoromycota</taxon>
        <taxon>Glomeromycotina</taxon>
        <taxon>Glomeromycetes</taxon>
        <taxon>Diversisporales</taxon>
        <taxon>Gigasporaceae</taxon>
        <taxon>Scutellospora</taxon>
    </lineage>
</organism>
<accession>A0ACA9LWU4</accession>
<proteinExistence type="predicted"/>
<name>A0ACA9LWU4_9GLOM</name>
<sequence length="398" mass="45389">MYRDIIFGNYDTNTHLYSSIPNRKEPGDGGIDHFGGYRGYTIIGQCKNYPEPGSIGPQYLRDLEGVLSRYHKYTTIGILVAPSKASFSKNIINRAKSSEYIIILTDITNAYSDLVQFVDSQLPVDTFSRARLLHCELGKIPVLEIQITISLRISTRQVVEEFLRGNLKLRAIVKEIVECRMQPQRDESMYLSEIDSLKLELEQIVKEKNALEVENANLRQIIEENSRRDVEFKSRIEELEKSRADTAFENAELKTEVVKLRSDFEEIKSKGITTDSPEQLPISSSAKNETKIEQDIIQEVILFIKKSLTLSSDEKAYSQNEPNISETHDSNIEINNDGRELAQLFSDAEFAEGKTIKAKQKEVICWYTYRKAYQTSVADIRSKTGVSDKTAKNQVYAK</sequence>
<evidence type="ECO:0000313" key="2">
    <source>
        <dbReference type="Proteomes" id="UP000789860"/>
    </source>
</evidence>
<comment type="caution">
    <text evidence="1">The sequence shown here is derived from an EMBL/GenBank/DDBJ whole genome shotgun (WGS) entry which is preliminary data.</text>
</comment>
<dbReference type="EMBL" id="CAJVPM010008333">
    <property type="protein sequence ID" value="CAG8554201.1"/>
    <property type="molecule type" value="Genomic_DNA"/>
</dbReference>
<protein>
    <submittedName>
        <fullName evidence="1">3859_t:CDS:1</fullName>
    </submittedName>
</protein>
<gene>
    <name evidence="1" type="ORF">SCALOS_LOCUS5283</name>
</gene>